<evidence type="ECO:0000313" key="1">
    <source>
        <dbReference type="EMBL" id="BAX53095.1"/>
    </source>
</evidence>
<gene>
    <name evidence="1" type="ORF">PDPUS_1_01721</name>
</gene>
<organism evidence="1 2">
    <name type="scientific">Photobacterium damsela subsp. piscicida</name>
    <name type="common">Pasteurella piscicida</name>
    <dbReference type="NCBI Taxonomy" id="38294"/>
    <lineage>
        <taxon>Bacteria</taxon>
        <taxon>Pseudomonadati</taxon>
        <taxon>Pseudomonadota</taxon>
        <taxon>Gammaproteobacteria</taxon>
        <taxon>Vibrionales</taxon>
        <taxon>Vibrionaceae</taxon>
        <taxon>Photobacterium</taxon>
    </lineage>
</organism>
<protein>
    <submittedName>
        <fullName evidence="1">Uncharacterized protein</fullName>
    </submittedName>
</protein>
<proteinExistence type="predicted"/>
<dbReference type="AlphaFoldDB" id="A0AAD1CF33"/>
<sequence>MLLKSLRQFKYCANYGNKKTTYSNEVLKCTLSTIMTDCCRYMNCEDYILLRDAVNFRLEFILKDYNLTYSLPSWFSR</sequence>
<accession>A0AAD1CF33</accession>
<name>A0AAD1CF33_PHODP</name>
<dbReference type="Proteomes" id="UP000218676">
    <property type="component" value="Chromosome 1"/>
</dbReference>
<evidence type="ECO:0000313" key="2">
    <source>
        <dbReference type="Proteomes" id="UP000218676"/>
    </source>
</evidence>
<dbReference type="EMBL" id="AP018045">
    <property type="protein sequence ID" value="BAX53095.1"/>
    <property type="molecule type" value="Genomic_DNA"/>
</dbReference>
<reference evidence="2" key="1">
    <citation type="submission" date="2017-05" db="EMBL/GenBank/DDBJ databases">
        <title>Whole genome sequence of fish pathogenic bacteria, Photobacterium damselae subsp. piscicida, strain 91-197, isolated from hybrid striped bass (Morone sp.) in USA.</title>
        <authorList>
            <person name="Teru Y."/>
            <person name="Hikima J."/>
            <person name="Kono T."/>
            <person name="Sakai M."/>
            <person name="Takano T."/>
            <person name="Hawke J.P."/>
            <person name="Takeyama H."/>
            <person name="Aoki T."/>
        </authorList>
    </citation>
    <scope>NUCLEOTIDE SEQUENCE [LARGE SCALE GENOMIC DNA]</scope>
    <source>
        <strain evidence="2">91-197</strain>
    </source>
</reference>